<evidence type="ECO:0000259" key="2">
    <source>
        <dbReference type="PROSITE" id="PS50186"/>
    </source>
</evidence>
<dbReference type="InterPro" id="IPR036388">
    <property type="entry name" value="WH-like_DNA-bd_sf"/>
</dbReference>
<gene>
    <name evidence="3" type="ORF">LSAT_V11C300114300</name>
</gene>
<dbReference type="Proteomes" id="UP000235145">
    <property type="component" value="Unassembled WGS sequence"/>
</dbReference>
<feature type="domain" description="DEP" evidence="2">
    <location>
        <begin position="335"/>
        <end position="408"/>
    </location>
</feature>
<dbReference type="InterPro" id="IPR006869">
    <property type="entry name" value="DUF547"/>
</dbReference>
<dbReference type="InterPro" id="IPR036249">
    <property type="entry name" value="Thioredoxin-like_sf"/>
</dbReference>
<dbReference type="EMBL" id="NBSK02000003">
    <property type="protein sequence ID" value="KAJ0218255.1"/>
    <property type="molecule type" value="Genomic_DNA"/>
</dbReference>
<evidence type="ECO:0000313" key="3">
    <source>
        <dbReference type="EMBL" id="KAJ0218255.1"/>
    </source>
</evidence>
<name>A0A9R1W4H5_LACSA</name>
<dbReference type="SUPFAM" id="SSF52833">
    <property type="entry name" value="Thioredoxin-like"/>
    <property type="match status" value="1"/>
</dbReference>
<dbReference type="PROSITE" id="PS50186">
    <property type="entry name" value="DEP"/>
    <property type="match status" value="1"/>
</dbReference>
<dbReference type="GO" id="GO:0035556">
    <property type="term" value="P:intracellular signal transduction"/>
    <property type="evidence" value="ECO:0007669"/>
    <property type="project" value="InterPro"/>
</dbReference>
<reference evidence="3 4" key="1">
    <citation type="journal article" date="2017" name="Nat. Commun.">
        <title>Genome assembly with in vitro proximity ligation data and whole-genome triplication in lettuce.</title>
        <authorList>
            <person name="Reyes-Chin-Wo S."/>
            <person name="Wang Z."/>
            <person name="Yang X."/>
            <person name="Kozik A."/>
            <person name="Arikit S."/>
            <person name="Song C."/>
            <person name="Xia L."/>
            <person name="Froenicke L."/>
            <person name="Lavelle D.O."/>
            <person name="Truco M.J."/>
            <person name="Xia R."/>
            <person name="Zhu S."/>
            <person name="Xu C."/>
            <person name="Xu H."/>
            <person name="Xu X."/>
            <person name="Cox K."/>
            <person name="Korf I."/>
            <person name="Meyers B.C."/>
            <person name="Michelmore R.W."/>
        </authorList>
    </citation>
    <scope>NUCLEOTIDE SEQUENCE [LARGE SCALE GENOMIC DNA]</scope>
    <source>
        <strain evidence="4">cv. Salinas</strain>
        <tissue evidence="3">Seedlings</tissue>
    </source>
</reference>
<dbReference type="Pfam" id="PF04784">
    <property type="entry name" value="DUF547"/>
    <property type="match status" value="1"/>
</dbReference>
<feature type="region of interest" description="Disordered" evidence="1">
    <location>
        <begin position="29"/>
        <end position="116"/>
    </location>
</feature>
<feature type="compositionally biased region" description="Acidic residues" evidence="1">
    <location>
        <begin position="39"/>
        <end position="54"/>
    </location>
</feature>
<dbReference type="SMART" id="SM00049">
    <property type="entry name" value="DEP"/>
    <property type="match status" value="1"/>
</dbReference>
<evidence type="ECO:0000313" key="4">
    <source>
        <dbReference type="Proteomes" id="UP000235145"/>
    </source>
</evidence>
<sequence length="684" mass="77158">MGLPEGGVQITTAVDINLNPKSPEFFDCEINKKVSSGDDCGEQETEQVDSDDSSVNDSSNSDGGSDEIEQREIHVDNEEKSGDAEGLRKNRNDDDAEPTEVFHPNPQLPRPEAPPGVVALDTEEAEKIQSSPLIKRSNSSPESAAAAVQIPAFGKFFREKSNSLSAAITKRLSLLTDDNDDASEKKKVSNITEFHLSGLKVTVKLKNEKEEKEQFKGRITFFSRSNCRDSTAVRSFLRDRKLRYVEINIDVYPTREKELFERTRSTAVPQIFFNEKLFGGLVALNSLRNCGLLDERMKELLCRKCPDDAPAPPVYGFDDPEEENPDEMVATVRVLRQKLPIQDRLMKMKIVKNCFSSSEMVEALIHQFDCGRKKAVEIGKQLARRHFLHHVFGENEFEDGNHFYRFLEHEPFIPRCYNFRGSTNDLEPKSATTISLKLAKIMSAILESYASEDGYHLDYLGISNSEEFRRFVNLMQELQRVDISTLSVSERLAFFLNLHNAMVIHAVISIGHPGASVIDRKSFNSDFVYVIGGSPYSLTTIINGVLRNNRRPPYTFTKPFGSGDKRLELAFPQVNPLIHFGICNGSKSSPPVRFFTPQGVESELRFAAREFLQKDGIHVDLAKRTVHLTRIFKWFSVDFGQEKEMLKWLNGYLDATKAGLLSHLSGDGGAVHVAYQDYDWSINC</sequence>
<dbReference type="Pfam" id="PF00462">
    <property type="entry name" value="Glutaredoxin"/>
    <property type="match status" value="1"/>
</dbReference>
<evidence type="ECO:0000256" key="1">
    <source>
        <dbReference type="SAM" id="MobiDB-lite"/>
    </source>
</evidence>
<dbReference type="InterPro" id="IPR036390">
    <property type="entry name" value="WH_DNA-bd_sf"/>
</dbReference>
<protein>
    <recommendedName>
        <fullName evidence="2">DEP domain-containing protein</fullName>
    </recommendedName>
</protein>
<comment type="caution">
    <text evidence="3">The sequence shown here is derived from an EMBL/GenBank/DDBJ whole genome shotgun (WGS) entry which is preliminary data.</text>
</comment>
<dbReference type="Gene3D" id="3.40.30.10">
    <property type="entry name" value="Glutaredoxin"/>
    <property type="match status" value="1"/>
</dbReference>
<proteinExistence type="predicted"/>
<dbReference type="InterPro" id="IPR002109">
    <property type="entry name" value="Glutaredoxin"/>
</dbReference>
<dbReference type="PROSITE" id="PS51354">
    <property type="entry name" value="GLUTAREDOXIN_2"/>
    <property type="match status" value="1"/>
</dbReference>
<dbReference type="PANTHER" id="PTHR46361">
    <property type="entry name" value="ELECTRON CARRIER/ PROTEIN DISULFIDE OXIDOREDUCTASE"/>
    <property type="match status" value="1"/>
</dbReference>
<dbReference type="AlphaFoldDB" id="A0A9R1W4H5"/>
<accession>A0A9R1W4H5</accession>
<organism evidence="3 4">
    <name type="scientific">Lactuca sativa</name>
    <name type="common">Garden lettuce</name>
    <dbReference type="NCBI Taxonomy" id="4236"/>
    <lineage>
        <taxon>Eukaryota</taxon>
        <taxon>Viridiplantae</taxon>
        <taxon>Streptophyta</taxon>
        <taxon>Embryophyta</taxon>
        <taxon>Tracheophyta</taxon>
        <taxon>Spermatophyta</taxon>
        <taxon>Magnoliopsida</taxon>
        <taxon>eudicotyledons</taxon>
        <taxon>Gunneridae</taxon>
        <taxon>Pentapetalae</taxon>
        <taxon>asterids</taxon>
        <taxon>campanulids</taxon>
        <taxon>Asterales</taxon>
        <taxon>Asteraceae</taxon>
        <taxon>Cichorioideae</taxon>
        <taxon>Cichorieae</taxon>
        <taxon>Lactucinae</taxon>
        <taxon>Lactuca</taxon>
    </lineage>
</organism>
<dbReference type="CDD" id="cd04371">
    <property type="entry name" value="DEP"/>
    <property type="match status" value="1"/>
</dbReference>
<feature type="compositionally biased region" description="Basic and acidic residues" evidence="1">
    <location>
        <begin position="68"/>
        <end position="93"/>
    </location>
</feature>
<dbReference type="OrthoDB" id="418495at2759"/>
<dbReference type="Pfam" id="PF00610">
    <property type="entry name" value="DEP"/>
    <property type="match status" value="1"/>
</dbReference>
<dbReference type="Gene3D" id="1.10.10.10">
    <property type="entry name" value="Winged helix-like DNA-binding domain superfamily/Winged helix DNA-binding domain"/>
    <property type="match status" value="1"/>
</dbReference>
<dbReference type="InterPro" id="IPR000591">
    <property type="entry name" value="DEP_dom"/>
</dbReference>
<keyword evidence="4" id="KW-1185">Reference proteome</keyword>
<dbReference type="PANTHER" id="PTHR46361:SF1">
    <property type="entry name" value="F26K24.21 PROTEIN"/>
    <property type="match status" value="1"/>
</dbReference>
<dbReference type="SUPFAM" id="SSF46785">
    <property type="entry name" value="Winged helix' DNA-binding domain"/>
    <property type="match status" value="1"/>
</dbReference>